<dbReference type="RefSeq" id="XP_001888789.1">
    <property type="nucleotide sequence ID" value="XM_001888754.1"/>
</dbReference>
<dbReference type="Gene3D" id="3.30.420.10">
    <property type="entry name" value="Ribonuclease H-like superfamily/Ribonuclease H"/>
    <property type="match status" value="1"/>
</dbReference>
<dbReference type="InterPro" id="IPR036397">
    <property type="entry name" value="RNaseH_sf"/>
</dbReference>
<evidence type="ECO:0000313" key="2">
    <source>
        <dbReference type="Proteomes" id="UP000001194"/>
    </source>
</evidence>
<evidence type="ECO:0000313" key="1">
    <source>
        <dbReference type="EMBL" id="EDR00562.1"/>
    </source>
</evidence>
<accession>B0DY16</accession>
<dbReference type="OrthoDB" id="2431447at2759"/>
<proteinExistence type="predicted"/>
<dbReference type="HOGENOM" id="CLU_3032776_0_0_1"/>
<dbReference type="AlphaFoldDB" id="B0DY16"/>
<reference evidence="1 2" key="1">
    <citation type="journal article" date="2008" name="Nature">
        <title>The genome of Laccaria bicolor provides insights into mycorrhizal symbiosis.</title>
        <authorList>
            <person name="Martin F."/>
            <person name="Aerts A."/>
            <person name="Ahren D."/>
            <person name="Brun A."/>
            <person name="Danchin E.G.J."/>
            <person name="Duchaussoy F."/>
            <person name="Gibon J."/>
            <person name="Kohler A."/>
            <person name="Lindquist E."/>
            <person name="Pereda V."/>
            <person name="Salamov A."/>
            <person name="Shapiro H.J."/>
            <person name="Wuyts J."/>
            <person name="Blaudez D."/>
            <person name="Buee M."/>
            <person name="Brokstein P."/>
            <person name="Canbaeck B."/>
            <person name="Cohen D."/>
            <person name="Courty P.E."/>
            <person name="Coutinho P.M."/>
            <person name="Delaruelle C."/>
            <person name="Detter J.C."/>
            <person name="Deveau A."/>
            <person name="DiFazio S."/>
            <person name="Duplessis S."/>
            <person name="Fraissinet-Tachet L."/>
            <person name="Lucic E."/>
            <person name="Frey-Klett P."/>
            <person name="Fourrey C."/>
            <person name="Feussner I."/>
            <person name="Gay G."/>
            <person name="Grimwood J."/>
            <person name="Hoegger P.J."/>
            <person name="Jain P."/>
            <person name="Kilaru S."/>
            <person name="Labbe J."/>
            <person name="Lin Y.C."/>
            <person name="Legue V."/>
            <person name="Le Tacon F."/>
            <person name="Marmeisse R."/>
            <person name="Melayah D."/>
            <person name="Montanini B."/>
            <person name="Muratet M."/>
            <person name="Nehls U."/>
            <person name="Niculita-Hirzel H."/>
            <person name="Oudot-Le Secq M.P."/>
            <person name="Peter M."/>
            <person name="Quesneville H."/>
            <person name="Rajashekar B."/>
            <person name="Reich M."/>
            <person name="Rouhier N."/>
            <person name="Schmutz J."/>
            <person name="Yin T."/>
            <person name="Chalot M."/>
            <person name="Henrissat B."/>
            <person name="Kuees U."/>
            <person name="Lucas S."/>
            <person name="Van de Peer Y."/>
            <person name="Podila G.K."/>
            <person name="Polle A."/>
            <person name="Pukkila P.J."/>
            <person name="Richardson P.M."/>
            <person name="Rouze P."/>
            <person name="Sanders I.R."/>
            <person name="Stajich J.E."/>
            <person name="Tunlid A."/>
            <person name="Tuskan G."/>
            <person name="Grigoriev I.V."/>
        </authorList>
    </citation>
    <scope>NUCLEOTIDE SEQUENCE [LARGE SCALE GENOMIC DNA]</scope>
    <source>
        <strain evidence="2">S238N-H82 / ATCC MYA-4686</strain>
    </source>
</reference>
<gene>
    <name evidence="1" type="ORF">LACBIDRAFT_313306</name>
</gene>
<dbReference type="GeneID" id="6084469"/>
<dbReference type="Proteomes" id="UP000001194">
    <property type="component" value="Unassembled WGS sequence"/>
</dbReference>
<dbReference type="KEGG" id="lbc:LACBIDRAFT_313306"/>
<protein>
    <submittedName>
        <fullName evidence="1">Predicted protein</fullName>
    </submittedName>
</protein>
<sequence length="55" mass="6410">MQSMLMSAPKVPYLSMTHKEARMASAQKCRVYTVQNWMKKIWSDECYVYLGNNCG</sequence>
<name>B0DY16_LACBS</name>
<dbReference type="EMBL" id="DS547148">
    <property type="protein sequence ID" value="EDR00562.1"/>
    <property type="molecule type" value="Genomic_DNA"/>
</dbReference>
<dbReference type="GO" id="GO:0003676">
    <property type="term" value="F:nucleic acid binding"/>
    <property type="evidence" value="ECO:0007669"/>
    <property type="project" value="InterPro"/>
</dbReference>
<dbReference type="InParanoid" id="B0DY16"/>
<organism evidence="2">
    <name type="scientific">Laccaria bicolor (strain S238N-H82 / ATCC MYA-4686)</name>
    <name type="common">Bicoloured deceiver</name>
    <name type="synonym">Laccaria laccata var. bicolor</name>
    <dbReference type="NCBI Taxonomy" id="486041"/>
    <lineage>
        <taxon>Eukaryota</taxon>
        <taxon>Fungi</taxon>
        <taxon>Dikarya</taxon>
        <taxon>Basidiomycota</taxon>
        <taxon>Agaricomycotina</taxon>
        <taxon>Agaricomycetes</taxon>
        <taxon>Agaricomycetidae</taxon>
        <taxon>Agaricales</taxon>
        <taxon>Agaricineae</taxon>
        <taxon>Hydnangiaceae</taxon>
        <taxon>Laccaria</taxon>
    </lineage>
</organism>
<keyword evidence="2" id="KW-1185">Reference proteome</keyword>